<dbReference type="RefSeq" id="WP_120464071.1">
    <property type="nucleotide sequence ID" value="NZ_BMIW01000026.1"/>
</dbReference>
<dbReference type="PROSITE" id="PS50943">
    <property type="entry name" value="HTH_CROC1"/>
    <property type="match status" value="1"/>
</dbReference>
<comment type="caution">
    <text evidence="2">The sequence shown here is derived from an EMBL/GenBank/DDBJ whole genome shotgun (WGS) entry which is preliminary data.</text>
</comment>
<dbReference type="SUPFAM" id="SSF47413">
    <property type="entry name" value="lambda repressor-like DNA-binding domains"/>
    <property type="match status" value="1"/>
</dbReference>
<gene>
    <name evidence="2" type="ORF">GCM10010913_32980</name>
</gene>
<accession>A0ABQ1W131</accession>
<feature type="domain" description="HTH cro/C1-type" evidence="1">
    <location>
        <begin position="8"/>
        <end position="62"/>
    </location>
</feature>
<proteinExistence type="predicted"/>
<name>A0ABQ1W131_9BACL</name>
<evidence type="ECO:0000313" key="3">
    <source>
        <dbReference type="Proteomes" id="UP000608420"/>
    </source>
</evidence>
<dbReference type="InterPro" id="IPR010982">
    <property type="entry name" value="Lambda_DNA-bd_dom_sf"/>
</dbReference>
<protein>
    <recommendedName>
        <fullName evidence="1">HTH cro/C1-type domain-containing protein</fullName>
    </recommendedName>
</protein>
<reference evidence="3" key="1">
    <citation type="journal article" date="2019" name="Int. J. Syst. Evol. Microbiol.">
        <title>The Global Catalogue of Microorganisms (GCM) 10K type strain sequencing project: providing services to taxonomists for standard genome sequencing and annotation.</title>
        <authorList>
            <consortium name="The Broad Institute Genomics Platform"/>
            <consortium name="The Broad Institute Genome Sequencing Center for Infectious Disease"/>
            <person name="Wu L."/>
            <person name="Ma J."/>
        </authorList>
    </citation>
    <scope>NUCLEOTIDE SEQUENCE [LARGE SCALE GENOMIC DNA]</scope>
    <source>
        <strain evidence="3">CGMCC 1.15420</strain>
    </source>
</reference>
<sequence length="76" mass="8229">MTLTPEVIRICRVNLGMSQGQLARKAAISCPLLGAIEREDRALLPHVAKRIREAIPLTDGQIADIVAANRRINTAG</sequence>
<dbReference type="EMBL" id="BMIW01000026">
    <property type="protein sequence ID" value="GGG08615.1"/>
    <property type="molecule type" value="Genomic_DNA"/>
</dbReference>
<dbReference type="Gene3D" id="1.10.260.40">
    <property type="entry name" value="lambda repressor-like DNA-binding domains"/>
    <property type="match status" value="1"/>
</dbReference>
<dbReference type="Proteomes" id="UP000608420">
    <property type="component" value="Unassembled WGS sequence"/>
</dbReference>
<evidence type="ECO:0000313" key="2">
    <source>
        <dbReference type="EMBL" id="GGG08615.1"/>
    </source>
</evidence>
<dbReference type="InterPro" id="IPR001387">
    <property type="entry name" value="Cro/C1-type_HTH"/>
</dbReference>
<keyword evidence="3" id="KW-1185">Reference proteome</keyword>
<organism evidence="2 3">
    <name type="scientific">Paenibacillus aceti</name>
    <dbReference type="NCBI Taxonomy" id="1820010"/>
    <lineage>
        <taxon>Bacteria</taxon>
        <taxon>Bacillati</taxon>
        <taxon>Bacillota</taxon>
        <taxon>Bacilli</taxon>
        <taxon>Bacillales</taxon>
        <taxon>Paenibacillaceae</taxon>
        <taxon>Paenibacillus</taxon>
    </lineage>
</organism>
<evidence type="ECO:0000259" key="1">
    <source>
        <dbReference type="PROSITE" id="PS50943"/>
    </source>
</evidence>